<dbReference type="CDD" id="cd01949">
    <property type="entry name" value="GGDEF"/>
    <property type="match status" value="1"/>
</dbReference>
<dbReference type="SUPFAM" id="SSF55073">
    <property type="entry name" value="Nucleotide cyclase"/>
    <property type="match status" value="1"/>
</dbReference>
<dbReference type="InterPro" id="IPR043128">
    <property type="entry name" value="Rev_trsase/Diguanyl_cyclase"/>
</dbReference>
<dbReference type="CDD" id="cd01948">
    <property type="entry name" value="EAL"/>
    <property type="match status" value="1"/>
</dbReference>
<comment type="caution">
    <text evidence="3">The sequence shown here is derived from an EMBL/GenBank/DDBJ whole genome shotgun (WGS) entry which is preliminary data.</text>
</comment>
<reference evidence="3 4" key="1">
    <citation type="submission" date="2021-05" db="EMBL/GenBank/DDBJ databases">
        <title>Novel Bacillus species.</title>
        <authorList>
            <person name="Liu G."/>
        </authorList>
    </citation>
    <scope>NUCLEOTIDE SEQUENCE [LARGE SCALE GENOMIC DNA]</scope>
    <source>
        <strain evidence="3 4">FJAT-49732</strain>
    </source>
</reference>
<dbReference type="PANTHER" id="PTHR33121:SF70">
    <property type="entry name" value="SIGNALING PROTEIN YKOW"/>
    <property type="match status" value="1"/>
</dbReference>
<dbReference type="SUPFAM" id="SSF141868">
    <property type="entry name" value="EAL domain-like"/>
    <property type="match status" value="1"/>
</dbReference>
<dbReference type="SUPFAM" id="SSF55781">
    <property type="entry name" value="GAF domain-like"/>
    <property type="match status" value="1"/>
</dbReference>
<evidence type="ECO:0000259" key="2">
    <source>
        <dbReference type="PROSITE" id="PS50887"/>
    </source>
</evidence>
<feature type="domain" description="GGDEF" evidence="2">
    <location>
        <begin position="301"/>
        <end position="435"/>
    </location>
</feature>
<accession>A0A942TLE6</accession>
<organism evidence="3 4">
    <name type="scientific">Lederbergia citrisecunda</name>
    <dbReference type="NCBI Taxonomy" id="2833583"/>
    <lineage>
        <taxon>Bacteria</taxon>
        <taxon>Bacillati</taxon>
        <taxon>Bacillota</taxon>
        <taxon>Bacilli</taxon>
        <taxon>Bacillales</taxon>
        <taxon>Bacillaceae</taxon>
        <taxon>Lederbergia</taxon>
    </lineage>
</organism>
<dbReference type="Gene3D" id="3.20.20.450">
    <property type="entry name" value="EAL domain"/>
    <property type="match status" value="1"/>
</dbReference>
<keyword evidence="4" id="KW-1185">Reference proteome</keyword>
<name>A0A942TLE6_9BACI</name>
<dbReference type="FunFam" id="3.20.20.450:FF:000001">
    <property type="entry name" value="Cyclic di-GMP phosphodiesterase yahA"/>
    <property type="match status" value="1"/>
</dbReference>
<dbReference type="Proteomes" id="UP000682713">
    <property type="component" value="Unassembled WGS sequence"/>
</dbReference>
<dbReference type="PANTHER" id="PTHR33121">
    <property type="entry name" value="CYCLIC DI-GMP PHOSPHODIESTERASE PDEF"/>
    <property type="match status" value="1"/>
</dbReference>
<dbReference type="AlphaFoldDB" id="A0A942TLE6"/>
<dbReference type="Gene3D" id="3.30.450.40">
    <property type="match status" value="1"/>
</dbReference>
<dbReference type="Pfam" id="PF00990">
    <property type="entry name" value="GGDEF"/>
    <property type="match status" value="1"/>
</dbReference>
<dbReference type="SMART" id="SM00052">
    <property type="entry name" value="EAL"/>
    <property type="match status" value="1"/>
</dbReference>
<dbReference type="PROSITE" id="PS50883">
    <property type="entry name" value="EAL"/>
    <property type="match status" value="1"/>
</dbReference>
<proteinExistence type="predicted"/>
<dbReference type="InterPro" id="IPR029016">
    <property type="entry name" value="GAF-like_dom_sf"/>
</dbReference>
<evidence type="ECO:0000313" key="3">
    <source>
        <dbReference type="EMBL" id="MBS4200381.1"/>
    </source>
</evidence>
<dbReference type="Pfam" id="PF00563">
    <property type="entry name" value="EAL"/>
    <property type="match status" value="1"/>
</dbReference>
<dbReference type="Pfam" id="PF01590">
    <property type="entry name" value="GAF"/>
    <property type="match status" value="1"/>
</dbReference>
<dbReference type="InterPro" id="IPR050706">
    <property type="entry name" value="Cyclic-di-GMP_PDE-like"/>
</dbReference>
<dbReference type="InterPro" id="IPR000160">
    <property type="entry name" value="GGDEF_dom"/>
</dbReference>
<dbReference type="InterPro" id="IPR003018">
    <property type="entry name" value="GAF"/>
</dbReference>
<evidence type="ECO:0000259" key="1">
    <source>
        <dbReference type="PROSITE" id="PS50883"/>
    </source>
</evidence>
<dbReference type="InterPro" id="IPR029787">
    <property type="entry name" value="Nucleotide_cyclase"/>
</dbReference>
<dbReference type="PROSITE" id="PS50887">
    <property type="entry name" value="GGDEF"/>
    <property type="match status" value="1"/>
</dbReference>
<dbReference type="EMBL" id="JAGYPJ010000001">
    <property type="protein sequence ID" value="MBS4200381.1"/>
    <property type="molecule type" value="Genomic_DNA"/>
</dbReference>
<dbReference type="RefSeq" id="WP_213110970.1">
    <property type="nucleotide sequence ID" value="NZ_JAGYPJ010000001.1"/>
</dbReference>
<evidence type="ECO:0000313" key="4">
    <source>
        <dbReference type="Proteomes" id="UP000682713"/>
    </source>
</evidence>
<dbReference type="SMART" id="SM00065">
    <property type="entry name" value="GAF"/>
    <property type="match status" value="1"/>
</dbReference>
<dbReference type="NCBIfam" id="TIGR00254">
    <property type="entry name" value="GGDEF"/>
    <property type="match status" value="1"/>
</dbReference>
<sequence>MEWHHAPCILLFNREDQSFSLIHDRNNIFQLHRLAIKSQLLKMEIGSEKGIELVIEDRLFEVTSSSLSDNEILYILIPLIEKGLFEAVELERTLRDQQQRLFELAKAKTISKAEIQSMLREICETISLLINCDRVGIWVFNEEQTILTCRNLYDRKAHRHLLGVELESSKMPRYFKEIVKNRSLAVNDTETDSRVKDLNKGYFQQMGGVKSLLDVPLIFSNGIGGVLCCESFSRKQWSELDQTIAGMLADMVSFIFERLNWIEVEGKMLDLAYIDPLTGLSNHHAFLEQVNAKMKELKPGEKRLMVYLQLDQFNSIQDVLGYSSGDEVLMTTAKRLQESIQSKGLVSRIGFGHFALFLPANSNGEVQCVNMEEIAKSLHAPMFIQGQDVYVTHSYGVSIYPDHGQDANKCIQMAQVALNTAKKRHARSVKARFTEDMINMIEDDLLVEMNLRKGLDLNEFELYYQPKINSFTGEIIGFEALIRWNHPEKGLIPPLNFIELAESTGLIMAIDEWVIEQAFIQLEKWKESGEHDYTLSINISPRHFLHSRLNLFLKECLDKYEVNPRQLVIEITENVAMEDFGRVKNRIFELQNLGFSVSIDDFGTGFSAFHYLQHFPIQEIKIDRQFIRDIANNDVSKGIAKTIIDLAKLLNLNVVSEGVETVEQWKTLKKLGCPQLQGFYFSKPMPINELYSWLASYEQERIPLH</sequence>
<dbReference type="InterPro" id="IPR001633">
    <property type="entry name" value="EAL_dom"/>
</dbReference>
<dbReference type="Gene3D" id="3.30.70.270">
    <property type="match status" value="1"/>
</dbReference>
<dbReference type="SMART" id="SM00267">
    <property type="entry name" value="GGDEF"/>
    <property type="match status" value="1"/>
</dbReference>
<dbReference type="InterPro" id="IPR035919">
    <property type="entry name" value="EAL_sf"/>
</dbReference>
<protein>
    <submittedName>
        <fullName evidence="3">GGDEF domain-containing protein</fullName>
    </submittedName>
</protein>
<gene>
    <name evidence="3" type="ORF">KHA93_12135</name>
</gene>
<dbReference type="GO" id="GO:0071111">
    <property type="term" value="F:cyclic-guanylate-specific phosphodiesterase activity"/>
    <property type="evidence" value="ECO:0007669"/>
    <property type="project" value="InterPro"/>
</dbReference>
<feature type="domain" description="EAL" evidence="1">
    <location>
        <begin position="444"/>
        <end position="698"/>
    </location>
</feature>